<comment type="catalytic activity">
    <reaction evidence="10">
        <text>ATP + H2O = ADP + phosphate + H(+)</text>
        <dbReference type="Rhea" id="RHEA:13065"/>
        <dbReference type="ChEBI" id="CHEBI:15377"/>
        <dbReference type="ChEBI" id="CHEBI:15378"/>
        <dbReference type="ChEBI" id="CHEBI:30616"/>
        <dbReference type="ChEBI" id="CHEBI:43474"/>
        <dbReference type="ChEBI" id="CHEBI:456216"/>
        <dbReference type="EC" id="5.6.2.4"/>
    </reaction>
</comment>
<keyword evidence="3 11" id="KW-0378">Hydrolase</keyword>
<dbReference type="PANTHER" id="PTHR11070">
    <property type="entry name" value="UVRD / RECB / PCRA DNA HELICASE FAMILY MEMBER"/>
    <property type="match status" value="1"/>
</dbReference>
<protein>
    <recommendedName>
        <fullName evidence="9">DNA 3'-5' helicase</fullName>
        <ecNumber evidence="9">5.6.2.4</ecNumber>
    </recommendedName>
</protein>
<comment type="similarity">
    <text evidence="1">Belongs to the helicase family. UvrD subfamily.</text>
</comment>
<evidence type="ECO:0000259" key="13">
    <source>
        <dbReference type="PROSITE" id="PS51198"/>
    </source>
</evidence>
<dbReference type="SUPFAM" id="SSF89550">
    <property type="entry name" value="PHP domain-like"/>
    <property type="match status" value="1"/>
</dbReference>
<dbReference type="Proteomes" id="UP000184440">
    <property type="component" value="Unassembled WGS sequence"/>
</dbReference>
<dbReference type="RefSeq" id="WP_073261475.1">
    <property type="nucleotide sequence ID" value="NZ_FRCS01000010.1"/>
</dbReference>
<dbReference type="Gene3D" id="1.10.10.160">
    <property type="match status" value="2"/>
</dbReference>
<dbReference type="PANTHER" id="PTHR11070:SF2">
    <property type="entry name" value="ATP-DEPENDENT DNA HELICASE SRS2"/>
    <property type="match status" value="1"/>
</dbReference>
<keyword evidence="2 11" id="KW-0547">Nucleotide-binding</keyword>
<dbReference type="PROSITE" id="PS51217">
    <property type="entry name" value="UVRD_HELICASE_CTER"/>
    <property type="match status" value="1"/>
</dbReference>
<dbReference type="GO" id="GO:0005829">
    <property type="term" value="C:cytosol"/>
    <property type="evidence" value="ECO:0007669"/>
    <property type="project" value="TreeGrafter"/>
</dbReference>
<dbReference type="InterPro" id="IPR000212">
    <property type="entry name" value="DNA_helicase_UvrD/REP"/>
</dbReference>
<keyword evidence="6" id="KW-0238">DNA-binding</keyword>
<dbReference type="InterPro" id="IPR013986">
    <property type="entry name" value="DExx_box_DNA_helicase_dom_sf"/>
</dbReference>
<dbReference type="InterPro" id="IPR014017">
    <property type="entry name" value="DNA_helicase_UvrD-like_C"/>
</dbReference>
<reference evidence="15 16" key="1">
    <citation type="submission" date="2016-11" db="EMBL/GenBank/DDBJ databases">
        <authorList>
            <person name="Jaros S."/>
            <person name="Januszkiewicz K."/>
            <person name="Wedrychowicz H."/>
        </authorList>
    </citation>
    <scope>NUCLEOTIDE SEQUENCE [LARGE SCALE GENOMIC DNA]</scope>
    <source>
        <strain evidence="15 16">DSM 46144</strain>
    </source>
</reference>
<evidence type="ECO:0000313" key="15">
    <source>
        <dbReference type="EMBL" id="SHN44609.1"/>
    </source>
</evidence>
<dbReference type="InterPro" id="IPR014016">
    <property type="entry name" value="UvrD-like_ATP-bd"/>
</dbReference>
<gene>
    <name evidence="15" type="ORF">SAMN05443668_110275</name>
</gene>
<feature type="binding site" evidence="11">
    <location>
        <begin position="559"/>
        <end position="566"/>
    </location>
    <ligand>
        <name>ATP</name>
        <dbReference type="ChEBI" id="CHEBI:30616"/>
    </ligand>
</feature>
<evidence type="ECO:0000259" key="14">
    <source>
        <dbReference type="PROSITE" id="PS51217"/>
    </source>
</evidence>
<evidence type="ECO:0000313" key="16">
    <source>
        <dbReference type="Proteomes" id="UP000184440"/>
    </source>
</evidence>
<evidence type="ECO:0000256" key="5">
    <source>
        <dbReference type="ARBA" id="ARBA00022840"/>
    </source>
</evidence>
<dbReference type="GO" id="GO:0016887">
    <property type="term" value="F:ATP hydrolysis activity"/>
    <property type="evidence" value="ECO:0007669"/>
    <property type="project" value="RHEA"/>
</dbReference>
<dbReference type="SUPFAM" id="SSF52540">
    <property type="entry name" value="P-loop containing nucleoside triphosphate hydrolases"/>
    <property type="match status" value="1"/>
</dbReference>
<evidence type="ECO:0000256" key="2">
    <source>
        <dbReference type="ARBA" id="ARBA00022741"/>
    </source>
</evidence>
<dbReference type="EMBL" id="FRCS01000010">
    <property type="protein sequence ID" value="SHN44609.1"/>
    <property type="molecule type" value="Genomic_DNA"/>
</dbReference>
<dbReference type="GO" id="GO:0033202">
    <property type="term" value="C:DNA helicase complex"/>
    <property type="evidence" value="ECO:0007669"/>
    <property type="project" value="TreeGrafter"/>
</dbReference>
<comment type="catalytic activity">
    <reaction evidence="8">
        <text>Couples ATP hydrolysis with the unwinding of duplex DNA by translocating in the 3'-5' direction.</text>
        <dbReference type="EC" id="5.6.2.4"/>
    </reaction>
</comment>
<evidence type="ECO:0000256" key="7">
    <source>
        <dbReference type="ARBA" id="ARBA00023235"/>
    </source>
</evidence>
<feature type="domain" description="UvrD-like helicase C-terminal" evidence="14">
    <location>
        <begin position="775"/>
        <end position="1093"/>
    </location>
</feature>
<dbReference type="GO" id="GO:0043138">
    <property type="term" value="F:3'-5' DNA helicase activity"/>
    <property type="evidence" value="ECO:0007669"/>
    <property type="project" value="UniProtKB-EC"/>
</dbReference>
<evidence type="ECO:0000256" key="10">
    <source>
        <dbReference type="ARBA" id="ARBA00048988"/>
    </source>
</evidence>
<keyword evidence="5 11" id="KW-0067">ATP-binding</keyword>
<dbReference type="Gene3D" id="3.40.50.300">
    <property type="entry name" value="P-loop containing nucleotide triphosphate hydrolases"/>
    <property type="match status" value="4"/>
</dbReference>
<evidence type="ECO:0000256" key="8">
    <source>
        <dbReference type="ARBA" id="ARBA00034617"/>
    </source>
</evidence>
<dbReference type="Pfam" id="PF00580">
    <property type="entry name" value="UvrD-helicase"/>
    <property type="match status" value="2"/>
</dbReference>
<dbReference type="OrthoDB" id="5240387at2"/>
<evidence type="ECO:0000256" key="3">
    <source>
        <dbReference type="ARBA" id="ARBA00022801"/>
    </source>
</evidence>
<keyword evidence="16" id="KW-1185">Reference proteome</keyword>
<accession>A0A1M7REN9</accession>
<keyword evidence="7" id="KW-0413">Isomerase</keyword>
<dbReference type="PROSITE" id="PS51198">
    <property type="entry name" value="UVRD_HELICASE_ATP_BIND"/>
    <property type="match status" value="1"/>
</dbReference>
<feature type="region of interest" description="Disordered" evidence="12">
    <location>
        <begin position="446"/>
        <end position="520"/>
    </location>
</feature>
<proteinExistence type="inferred from homology"/>
<dbReference type="Gene3D" id="3.20.20.140">
    <property type="entry name" value="Metal-dependent hydrolases"/>
    <property type="match status" value="1"/>
</dbReference>
<dbReference type="EC" id="5.6.2.4" evidence="9"/>
<dbReference type="InterPro" id="IPR027417">
    <property type="entry name" value="P-loop_NTPase"/>
</dbReference>
<keyword evidence="4 11" id="KW-0347">Helicase</keyword>
<sequence>MPRPTFHADLHIHSKYSRACSRDCDLEHLTWFAKRKGLTLVGTGDFTHPAWNAHLHETLVPAEPGLYRLNDDLAKSVDRTLPGILAAGTVRFMLSVEISTIYKRDDKTRKVHHLVYLPDLEAVGRFNTKLARIGNIASDGRPILGLDSRDLLEITLESSPDGYLVPAHIWTPWFAALGSKSGFDAIADCYADLADHIFAVETGLSSDPAMNWRVSSLDQYTLVSNSDAHSPPALAREAHSYACELDYFAVRDALRTGDGYAGSIEFFPEEGKYHADGHRTCGVRWQPTETIAADGKCAVCGKPVTVGVLSRIEALADRPEGARPSGKAAFRNLVPLPEIVGEIHSVGPRSKTVTREVDGLVAALGPELDILTEIPVDQITAVGGERLGEAIARLRRGDVIRQPGYDGEYGVIRLFEPSELRHSSGTSALFDLPAQEDYAVRRTAAGRSPAPVAARSPGTAGAAVSRSADPAALLATSGIPSPRTGTTARGEQEVTGPATHGGASYGGPPEDRADEPAAADQAGVDTLPLEIPDRGVLEGLDPEQRAAAGAADGPLLVVAGPGTGKTRTLTHRVAYLVAERGVAAESCLAITFTRRAAAELSERLAALLPDGSGMPFVATFHALALTICREQHVALGFDAPPSVADDADRAAVLAELDVPADKPVPDELREDYRKRLRSRGLLELDELVPLAVPLASAYRTRWKHVLVDEYQDVDASQYALLGALVPADGNLFAIGDPDQSIYSFRGADFGYFLQFESDYPAATTVTLSRNYRSAPPIVAAAVQIVRPGTLVPGRTLSAERRDLGAARIAVHRTGSEGEEAGWVAATIDALVGGSSFHSLDSGRVDGSSEVEEHFDFGDVAVLYRTDAQSRTLQSAFTAAGLPFQKRGVDRLADRPGVPAVLRELALLPGTVPERLRAAGQALASRAAAPDLFSADDVSLRASDVWAAVELLRPVATTFAEDLDGFLAFVATGAEVDALDPRADAVSLLTLHAAKGLEFPVVFLVGCADGVVPLRWPGAPDAEQEAEERRLFFVGVTRARQRLFLSAPRQITRRGATAAAALTPFLSPVDEGLLDRTGSSDETRRPAARQMRLI</sequence>
<evidence type="ECO:0000256" key="4">
    <source>
        <dbReference type="ARBA" id="ARBA00022806"/>
    </source>
</evidence>
<dbReference type="CDD" id="cd18807">
    <property type="entry name" value="SF1_C_UvrD"/>
    <property type="match status" value="1"/>
</dbReference>
<organism evidence="15 16">
    <name type="scientific">Cryptosporangium aurantiacum</name>
    <dbReference type="NCBI Taxonomy" id="134849"/>
    <lineage>
        <taxon>Bacteria</taxon>
        <taxon>Bacillati</taxon>
        <taxon>Actinomycetota</taxon>
        <taxon>Actinomycetes</taxon>
        <taxon>Cryptosporangiales</taxon>
        <taxon>Cryptosporangiaceae</taxon>
        <taxon>Cryptosporangium</taxon>
    </lineage>
</organism>
<evidence type="ECO:0000256" key="6">
    <source>
        <dbReference type="ARBA" id="ARBA00023125"/>
    </source>
</evidence>
<feature type="region of interest" description="Disordered" evidence="12">
    <location>
        <begin position="1072"/>
        <end position="1093"/>
    </location>
</feature>
<dbReference type="InterPro" id="IPR016195">
    <property type="entry name" value="Pol/histidinol_Pase-like"/>
</dbReference>
<evidence type="ECO:0000256" key="1">
    <source>
        <dbReference type="ARBA" id="ARBA00009922"/>
    </source>
</evidence>
<dbReference type="GO" id="GO:0003677">
    <property type="term" value="F:DNA binding"/>
    <property type="evidence" value="ECO:0007669"/>
    <property type="project" value="UniProtKB-KW"/>
</dbReference>
<dbReference type="Pfam" id="PF13361">
    <property type="entry name" value="UvrD_C"/>
    <property type="match status" value="2"/>
</dbReference>
<dbReference type="Gene3D" id="1.10.486.10">
    <property type="entry name" value="PCRA, domain 4"/>
    <property type="match status" value="1"/>
</dbReference>
<feature type="domain" description="UvrD-like helicase ATP-binding" evidence="13">
    <location>
        <begin position="538"/>
        <end position="774"/>
    </location>
</feature>
<dbReference type="CDD" id="cd17932">
    <property type="entry name" value="DEXQc_UvrD"/>
    <property type="match status" value="1"/>
</dbReference>
<dbReference type="GO" id="GO:0005524">
    <property type="term" value="F:ATP binding"/>
    <property type="evidence" value="ECO:0007669"/>
    <property type="project" value="UniProtKB-UniRule"/>
</dbReference>
<evidence type="ECO:0000256" key="12">
    <source>
        <dbReference type="SAM" id="MobiDB-lite"/>
    </source>
</evidence>
<name>A0A1M7REN9_9ACTN</name>
<evidence type="ECO:0000256" key="9">
    <source>
        <dbReference type="ARBA" id="ARBA00034808"/>
    </source>
</evidence>
<evidence type="ECO:0000256" key="11">
    <source>
        <dbReference type="PROSITE-ProRule" id="PRU00560"/>
    </source>
</evidence>
<dbReference type="CDD" id="cd19067">
    <property type="entry name" value="PfuEndoQ-like"/>
    <property type="match status" value="1"/>
</dbReference>
<dbReference type="STRING" id="134849.SAMN05443668_110275"/>
<dbReference type="GO" id="GO:0000725">
    <property type="term" value="P:recombinational repair"/>
    <property type="evidence" value="ECO:0007669"/>
    <property type="project" value="TreeGrafter"/>
</dbReference>
<dbReference type="AlphaFoldDB" id="A0A1M7REN9"/>